<reference evidence="1 4" key="2">
    <citation type="submission" date="2020-11" db="EMBL/GenBank/DDBJ databases">
        <title>Enhanced detection system for hospital associated transmission using whole genome sequencing surveillance.</title>
        <authorList>
            <person name="Harrison L.H."/>
            <person name="Van Tyne D."/>
            <person name="Marsh J.W."/>
            <person name="Griffith M.P."/>
            <person name="Snyder D.J."/>
            <person name="Cooper V.S."/>
            <person name="Mustapha M."/>
        </authorList>
    </citation>
    <scope>NUCLEOTIDE SEQUENCE [LARGE SCALE GENOMIC DNA]</scope>
    <source>
        <strain evidence="1 4">BC00020</strain>
    </source>
</reference>
<dbReference type="GeneID" id="45678761"/>
<evidence type="ECO:0000313" key="1">
    <source>
        <dbReference type="EMBL" id="MBJ9689393.1"/>
    </source>
</evidence>
<evidence type="ECO:0000313" key="3">
    <source>
        <dbReference type="Proteomes" id="UP000237632"/>
    </source>
</evidence>
<dbReference type="Proteomes" id="UP000808215">
    <property type="component" value="Unassembled WGS sequence"/>
</dbReference>
<dbReference type="Proteomes" id="UP000237632">
    <property type="component" value="Unassembled WGS sequence"/>
</dbReference>
<evidence type="ECO:0000313" key="4">
    <source>
        <dbReference type="Proteomes" id="UP000808215"/>
    </source>
</evidence>
<keyword evidence="4" id="KW-1185">Reference proteome</keyword>
<reference evidence="2 3" key="1">
    <citation type="submission" date="2018-03" db="EMBL/GenBank/DDBJ databases">
        <authorList>
            <person name="Nguyen K."/>
            <person name="Fouts D."/>
            <person name="Sutton G."/>
        </authorList>
    </citation>
    <scope>NUCLEOTIDE SEQUENCE [LARGE SCALE GENOMIC DNA]</scope>
    <source>
        <strain evidence="2 3">AU3578</strain>
    </source>
</reference>
<dbReference type="AlphaFoldDB" id="A0A132DMK5"/>
<name>A0A132DMK5_BURVI</name>
<sequence length="66" mass="7011">MVRNTRHVAAIGPSYVLGIPAAGFRPTRNDQARQRIGVVGGAIVAERHFIGFGVTNGSTRTYGTTI</sequence>
<proteinExistence type="predicted"/>
<accession>A0A132DMK5</accession>
<dbReference type="RefSeq" id="WP_014725296.1">
    <property type="nucleotide sequence ID" value="NZ_CADEQL010000017.1"/>
</dbReference>
<protein>
    <submittedName>
        <fullName evidence="2">Uncharacterized protein</fullName>
    </submittedName>
</protein>
<dbReference type="EMBL" id="PVHK01000083">
    <property type="protein sequence ID" value="PRH42169.1"/>
    <property type="molecule type" value="Genomic_DNA"/>
</dbReference>
<gene>
    <name evidence="2" type="ORF">C6T65_11365</name>
    <name evidence="1" type="ORF">I5589_20175</name>
</gene>
<evidence type="ECO:0000313" key="2">
    <source>
        <dbReference type="EMBL" id="PRH42169.1"/>
    </source>
</evidence>
<organism evidence="2 3">
    <name type="scientific">Burkholderia vietnamiensis</name>
    <dbReference type="NCBI Taxonomy" id="60552"/>
    <lineage>
        <taxon>Bacteria</taxon>
        <taxon>Pseudomonadati</taxon>
        <taxon>Pseudomonadota</taxon>
        <taxon>Betaproteobacteria</taxon>
        <taxon>Burkholderiales</taxon>
        <taxon>Burkholderiaceae</taxon>
        <taxon>Burkholderia</taxon>
        <taxon>Burkholderia cepacia complex</taxon>
    </lineage>
</organism>
<dbReference type="EMBL" id="JADVKH010000048">
    <property type="protein sequence ID" value="MBJ9689393.1"/>
    <property type="molecule type" value="Genomic_DNA"/>
</dbReference>
<comment type="caution">
    <text evidence="2">The sequence shown here is derived from an EMBL/GenBank/DDBJ whole genome shotgun (WGS) entry which is preliminary data.</text>
</comment>